<accession>A0AAN8DE24</accession>
<evidence type="ECO:0000313" key="2">
    <source>
        <dbReference type="Proteomes" id="UP001335648"/>
    </source>
</evidence>
<name>A0AAN8DE24_9TELE</name>
<dbReference type="EMBL" id="JAULUE010002046">
    <property type="protein sequence ID" value="KAK5915988.1"/>
    <property type="molecule type" value="Genomic_DNA"/>
</dbReference>
<reference evidence="1 2" key="1">
    <citation type="journal article" date="2023" name="Mol. Biol. Evol.">
        <title>Genomics of Secondarily Temperate Adaptation in the Only Non-Antarctic Icefish.</title>
        <authorList>
            <person name="Rivera-Colon A.G."/>
            <person name="Rayamajhi N."/>
            <person name="Minhas B.F."/>
            <person name="Madrigal G."/>
            <person name="Bilyk K.T."/>
            <person name="Yoon V."/>
            <person name="Hune M."/>
            <person name="Gregory S."/>
            <person name="Cheng C.H.C."/>
            <person name="Catchen J.M."/>
        </authorList>
    </citation>
    <scope>NUCLEOTIDE SEQUENCE [LARGE SCALE GENOMIC DNA]</scope>
    <source>
        <strain evidence="1">JC2023a</strain>
    </source>
</reference>
<dbReference type="AlphaFoldDB" id="A0AAN8DE24"/>
<evidence type="ECO:0000313" key="1">
    <source>
        <dbReference type="EMBL" id="KAK5915988.1"/>
    </source>
</evidence>
<dbReference type="Proteomes" id="UP001335648">
    <property type="component" value="Unassembled WGS sequence"/>
</dbReference>
<sequence>MLGGVWVWGWWAEGVLGLLGWGGVWGGTDGLGQSWSVGLLSCWDRGVAAGGVDAGLAGVLLVGPLGAGLVVLVGDFVDVGGVGWGLGVWGWWG</sequence>
<keyword evidence="2" id="KW-1185">Reference proteome</keyword>
<proteinExistence type="predicted"/>
<organism evidence="1 2">
    <name type="scientific">Champsocephalus esox</name>
    <name type="common">pike icefish</name>
    <dbReference type="NCBI Taxonomy" id="159716"/>
    <lineage>
        <taxon>Eukaryota</taxon>
        <taxon>Metazoa</taxon>
        <taxon>Chordata</taxon>
        <taxon>Craniata</taxon>
        <taxon>Vertebrata</taxon>
        <taxon>Euteleostomi</taxon>
        <taxon>Actinopterygii</taxon>
        <taxon>Neopterygii</taxon>
        <taxon>Teleostei</taxon>
        <taxon>Neoteleostei</taxon>
        <taxon>Acanthomorphata</taxon>
        <taxon>Eupercaria</taxon>
        <taxon>Perciformes</taxon>
        <taxon>Notothenioidei</taxon>
        <taxon>Channichthyidae</taxon>
        <taxon>Champsocephalus</taxon>
    </lineage>
</organism>
<comment type="caution">
    <text evidence="1">The sequence shown here is derived from an EMBL/GenBank/DDBJ whole genome shotgun (WGS) entry which is preliminary data.</text>
</comment>
<protein>
    <submittedName>
        <fullName evidence="1">Uncharacterized protein</fullName>
    </submittedName>
</protein>
<gene>
    <name evidence="1" type="ORF">CesoFtcFv8_001532</name>
</gene>